<dbReference type="RefSeq" id="WP_405284787.1">
    <property type="nucleotide sequence ID" value="NZ_CP144380.1"/>
</dbReference>
<dbReference type="Proteomes" id="UP001484239">
    <property type="component" value="Unassembled WGS sequence"/>
</dbReference>
<keyword evidence="6 7" id="KW-0408">Iron</keyword>
<dbReference type="PANTHER" id="PTHR42752">
    <property type="entry name" value="IMIDAZOLONEPROPIONASE"/>
    <property type="match status" value="1"/>
</dbReference>
<dbReference type="InterPro" id="IPR005920">
    <property type="entry name" value="HutI"/>
</dbReference>
<feature type="binding site" evidence="7">
    <location>
        <position position="250"/>
    </location>
    <ligand>
        <name>4-imidazolone-5-propanoate</name>
        <dbReference type="ChEBI" id="CHEBI:77893"/>
    </ligand>
</feature>
<dbReference type="HAMAP" id="MF_00372">
    <property type="entry name" value="HutI"/>
    <property type="match status" value="1"/>
</dbReference>
<comment type="caution">
    <text evidence="9">The sequence shown here is derived from an EMBL/GenBank/DDBJ whole genome shotgun (WGS) entry which is preliminary data.</text>
</comment>
<dbReference type="EC" id="3.5.2.7" evidence="1 7"/>
<proteinExistence type="inferred from homology"/>
<evidence type="ECO:0000256" key="7">
    <source>
        <dbReference type="HAMAP-Rule" id="MF_00372"/>
    </source>
</evidence>
<dbReference type="InterPro" id="IPR011059">
    <property type="entry name" value="Metal-dep_hydrolase_composite"/>
</dbReference>
<evidence type="ECO:0000256" key="2">
    <source>
        <dbReference type="ARBA" id="ARBA00022723"/>
    </source>
</evidence>
<feature type="binding site" evidence="7">
    <location>
        <position position="326"/>
    </location>
    <ligand>
        <name>N-formimidoyl-L-glutamate</name>
        <dbReference type="ChEBI" id="CHEBI:58928"/>
    </ligand>
</feature>
<feature type="domain" description="Amidohydrolase-related" evidence="8">
    <location>
        <begin position="68"/>
        <end position="383"/>
    </location>
</feature>
<feature type="binding site" evidence="7">
    <location>
        <position position="322"/>
    </location>
    <ligand>
        <name>Fe(3+)</name>
        <dbReference type="ChEBI" id="CHEBI:29034"/>
    </ligand>
</feature>
<feature type="binding site" evidence="7">
    <location>
        <position position="86"/>
    </location>
    <ligand>
        <name>4-imidazolone-5-propanoate</name>
        <dbReference type="ChEBI" id="CHEBI:77893"/>
    </ligand>
</feature>
<keyword evidence="2 7" id="KW-0479">Metal-binding</keyword>
<evidence type="ECO:0000256" key="4">
    <source>
        <dbReference type="ARBA" id="ARBA00022808"/>
    </source>
</evidence>
<evidence type="ECO:0000256" key="1">
    <source>
        <dbReference type="ARBA" id="ARBA00012864"/>
    </source>
</evidence>
<feature type="binding site" evidence="7">
    <location>
        <position position="149"/>
    </location>
    <ligand>
        <name>N-formimidoyl-L-glutamate</name>
        <dbReference type="ChEBI" id="CHEBI:58928"/>
    </ligand>
</feature>
<comment type="function">
    <text evidence="7">Catalyzes the hydrolytic cleavage of the carbon-nitrogen bond in imidazolone-5-propanoate to yield N-formimidoyl-L-glutamate. It is the third step in the universal histidine degradation pathway.</text>
</comment>
<name>A0ABU9E6P2_9BACT</name>
<evidence type="ECO:0000313" key="9">
    <source>
        <dbReference type="EMBL" id="MEK9500399.1"/>
    </source>
</evidence>
<dbReference type="SUPFAM" id="SSF51338">
    <property type="entry name" value="Composite domain of metallo-dependent hydrolases"/>
    <property type="match status" value="1"/>
</dbReference>
<sequence length="411" mass="43180">MTSRPWDTVWLGASAATFDPARPGPWGALHDAAVGVKNGRIVWLGPLTELPERPDEVAAEVRSVPGCWITPGLIDCHTHAVFGGDRADEFAARLAGESYEAIARAGGGIRSTVSATRGATDDQLRTAAEARLRDLAREGVTTVEVKSGYDLTTDGEIRMLDVAHAAGRRAGVEIQGTLLGLHALPPEFERDRPGYIELVAREMVPRAAAEGRARQVDAFVEGIAFTAAECAPVFEAAREAGLGIRVHADQLSDAGGAALAGRWCAASADHLERTSKAGVAALARGGCVAVLLPGAYLTLRDDQPPPVTGFRQLGVPMAVASDLNPGSSPVRSLRTAASLACSLFGLTPAEALAGVTREAARALQLDDRGVLSVGRRADLAIWQVERLEELVYWIGGDLLAGRVVEGIEDAP</sequence>
<dbReference type="InterPro" id="IPR032466">
    <property type="entry name" value="Metal_Hydrolase"/>
</dbReference>
<dbReference type="Gene3D" id="2.30.40.10">
    <property type="entry name" value="Urease, subunit C, domain 1"/>
    <property type="match status" value="1"/>
</dbReference>
<dbReference type="SUPFAM" id="SSF51556">
    <property type="entry name" value="Metallo-dependent hydrolases"/>
    <property type="match status" value="1"/>
</dbReference>
<feature type="binding site" evidence="7">
    <location>
        <position position="79"/>
    </location>
    <ligand>
        <name>Fe(3+)</name>
        <dbReference type="ChEBI" id="CHEBI:29034"/>
    </ligand>
</feature>
<evidence type="ECO:0000313" key="10">
    <source>
        <dbReference type="Proteomes" id="UP001484239"/>
    </source>
</evidence>
<keyword evidence="7" id="KW-0963">Cytoplasm</keyword>
<evidence type="ECO:0000256" key="3">
    <source>
        <dbReference type="ARBA" id="ARBA00022801"/>
    </source>
</evidence>
<evidence type="ECO:0000256" key="6">
    <source>
        <dbReference type="ARBA" id="ARBA00023004"/>
    </source>
</evidence>
<feature type="binding site" evidence="7">
    <location>
        <position position="77"/>
    </location>
    <ligand>
        <name>Fe(3+)</name>
        <dbReference type="ChEBI" id="CHEBI:29034"/>
    </ligand>
</feature>
<comment type="subcellular location">
    <subcellularLocation>
        <location evidence="7">Cytoplasm</location>
    </subcellularLocation>
</comment>
<dbReference type="Pfam" id="PF01979">
    <property type="entry name" value="Amidohydro_1"/>
    <property type="match status" value="1"/>
</dbReference>
<feature type="binding site" evidence="7">
    <location>
        <position position="247"/>
    </location>
    <ligand>
        <name>Fe(3+)</name>
        <dbReference type="ChEBI" id="CHEBI:29034"/>
    </ligand>
</feature>
<feature type="binding site" evidence="7">
    <location>
        <position position="79"/>
    </location>
    <ligand>
        <name>Zn(2+)</name>
        <dbReference type="ChEBI" id="CHEBI:29105"/>
    </ligand>
</feature>
<dbReference type="NCBIfam" id="TIGR01224">
    <property type="entry name" value="hutI"/>
    <property type="match status" value="1"/>
</dbReference>
<accession>A0ABU9E6P2</accession>
<feature type="binding site" evidence="7">
    <location>
        <position position="322"/>
    </location>
    <ligand>
        <name>Zn(2+)</name>
        <dbReference type="ChEBI" id="CHEBI:29105"/>
    </ligand>
</feature>
<feature type="binding site" evidence="7">
    <location>
        <position position="149"/>
    </location>
    <ligand>
        <name>4-imidazolone-5-propanoate</name>
        <dbReference type="ChEBI" id="CHEBI:77893"/>
    </ligand>
</feature>
<keyword evidence="3 7" id="KW-0378">Hydrolase</keyword>
<evidence type="ECO:0000256" key="5">
    <source>
        <dbReference type="ARBA" id="ARBA00022833"/>
    </source>
</evidence>
<comment type="cofactor">
    <cofactor evidence="7">
        <name>Zn(2+)</name>
        <dbReference type="ChEBI" id="CHEBI:29105"/>
    </cofactor>
    <cofactor evidence="7">
        <name>Fe(3+)</name>
        <dbReference type="ChEBI" id="CHEBI:29034"/>
    </cofactor>
    <text evidence="7">Binds 1 zinc or iron ion per subunit.</text>
</comment>
<feature type="binding site" evidence="7">
    <location>
        <position position="324"/>
    </location>
    <ligand>
        <name>N-formimidoyl-L-glutamate</name>
        <dbReference type="ChEBI" id="CHEBI:58928"/>
    </ligand>
</feature>
<feature type="binding site" evidence="7">
    <location>
        <position position="247"/>
    </location>
    <ligand>
        <name>Zn(2+)</name>
        <dbReference type="ChEBI" id="CHEBI:29105"/>
    </ligand>
</feature>
<evidence type="ECO:0000259" key="8">
    <source>
        <dbReference type="Pfam" id="PF01979"/>
    </source>
</evidence>
<protein>
    <recommendedName>
        <fullName evidence="1 7">Imidazolonepropionase</fullName>
        <ecNumber evidence="1 7">3.5.2.7</ecNumber>
    </recommendedName>
    <alternativeName>
        <fullName evidence="7">Imidazolone-5-propionate hydrolase</fullName>
    </alternativeName>
</protein>
<gene>
    <name evidence="7 9" type="primary">hutI</name>
    <name evidence="9" type="ORF">WI372_05370</name>
</gene>
<dbReference type="EMBL" id="JBBHLI010000002">
    <property type="protein sequence ID" value="MEK9500399.1"/>
    <property type="molecule type" value="Genomic_DNA"/>
</dbReference>
<feature type="binding site" evidence="7">
    <location>
        <position position="327"/>
    </location>
    <ligand>
        <name>4-imidazolone-5-propanoate</name>
        <dbReference type="ChEBI" id="CHEBI:77893"/>
    </ligand>
</feature>
<comment type="similarity">
    <text evidence="7">Belongs to the metallo-dependent hydrolases superfamily. HutI family.</text>
</comment>
<comment type="pathway">
    <text evidence="7">Amino-acid degradation; L-histidine degradation into L-glutamate; N-formimidoyl-L-glutamate from L-histidine: step 3/3.</text>
</comment>
<dbReference type="InterPro" id="IPR006680">
    <property type="entry name" value="Amidohydro-rel"/>
</dbReference>
<comment type="catalytic activity">
    <reaction evidence="7">
        <text>4-imidazolone-5-propanoate + H2O = N-formimidoyl-L-glutamate</text>
        <dbReference type="Rhea" id="RHEA:23660"/>
        <dbReference type="ChEBI" id="CHEBI:15377"/>
        <dbReference type="ChEBI" id="CHEBI:58928"/>
        <dbReference type="ChEBI" id="CHEBI:77893"/>
        <dbReference type="EC" id="3.5.2.7"/>
    </reaction>
</comment>
<dbReference type="Gene3D" id="3.20.20.140">
    <property type="entry name" value="Metal-dependent hydrolases"/>
    <property type="match status" value="1"/>
</dbReference>
<keyword evidence="4 7" id="KW-0369">Histidine metabolism</keyword>
<feature type="binding site" evidence="7">
    <location>
        <position position="77"/>
    </location>
    <ligand>
        <name>Zn(2+)</name>
        <dbReference type="ChEBI" id="CHEBI:29105"/>
    </ligand>
</feature>
<keyword evidence="5 7" id="KW-0862">Zinc</keyword>
<dbReference type="GO" id="GO:0050480">
    <property type="term" value="F:imidazolonepropionase activity"/>
    <property type="evidence" value="ECO:0007669"/>
    <property type="project" value="UniProtKB-EC"/>
</dbReference>
<dbReference type="PANTHER" id="PTHR42752:SF1">
    <property type="entry name" value="IMIDAZOLONEPROPIONASE-RELATED"/>
    <property type="match status" value="1"/>
</dbReference>
<keyword evidence="10" id="KW-1185">Reference proteome</keyword>
<feature type="binding site" evidence="7">
    <location>
        <position position="182"/>
    </location>
    <ligand>
        <name>4-imidazolone-5-propanoate</name>
        <dbReference type="ChEBI" id="CHEBI:77893"/>
    </ligand>
</feature>
<organism evidence="9 10">
    <name type="scientific">Gaopeijia maritima</name>
    <dbReference type="NCBI Taxonomy" id="3119007"/>
    <lineage>
        <taxon>Bacteria</taxon>
        <taxon>Pseudomonadati</taxon>
        <taxon>Gemmatimonadota</taxon>
        <taxon>Longimicrobiia</taxon>
        <taxon>Gaopeijiales</taxon>
        <taxon>Gaopeijiaceae</taxon>
        <taxon>Gaopeijia</taxon>
    </lineage>
</organism>
<reference evidence="9 10" key="1">
    <citation type="submission" date="2024-02" db="EMBL/GenBank/DDBJ databases">
        <title>A novel Gemmatimonadota bacterium.</title>
        <authorList>
            <person name="Du Z.-J."/>
            <person name="Ye Y.-Q."/>
        </authorList>
    </citation>
    <scope>NUCLEOTIDE SEQUENCE [LARGE SCALE GENOMIC DNA]</scope>
    <source>
        <strain evidence="9 10">DH-20</strain>
    </source>
</reference>